<gene>
    <name evidence="1" type="ORF">A2W71_01985</name>
</gene>
<dbReference type="Proteomes" id="UP000176216">
    <property type="component" value="Unassembled WGS sequence"/>
</dbReference>
<dbReference type="EMBL" id="MHMJ01000032">
    <property type="protein sequence ID" value="OGZ25128.1"/>
    <property type="molecule type" value="Genomic_DNA"/>
</dbReference>
<accession>A0A1G2EIS4</accession>
<dbReference type="AlphaFoldDB" id="A0A1G2EIS4"/>
<reference evidence="1 2" key="1">
    <citation type="journal article" date="2016" name="Nat. Commun.">
        <title>Thousands of microbial genomes shed light on interconnected biogeochemical processes in an aquifer system.</title>
        <authorList>
            <person name="Anantharaman K."/>
            <person name="Brown C.T."/>
            <person name="Hug L.A."/>
            <person name="Sharon I."/>
            <person name="Castelle C.J."/>
            <person name="Probst A.J."/>
            <person name="Thomas B.C."/>
            <person name="Singh A."/>
            <person name="Wilkins M.J."/>
            <person name="Karaoz U."/>
            <person name="Brodie E.L."/>
            <person name="Williams K.H."/>
            <person name="Hubbard S.S."/>
            <person name="Banfield J.F."/>
        </authorList>
    </citation>
    <scope>NUCLEOTIDE SEQUENCE [LARGE SCALE GENOMIC DNA]</scope>
</reference>
<comment type="caution">
    <text evidence="1">The sequence shown here is derived from an EMBL/GenBank/DDBJ whole genome shotgun (WGS) entry which is preliminary data.</text>
</comment>
<sequence>MKIMTIASFIKKRAYLVWYTKNYNNLSNEAIVEAVLNYGDFNDVKKMIKILGIKKVATIFREKSKEKRCNYRPEIKNYFRLYFDKYA</sequence>
<organism evidence="1 2">
    <name type="scientific">Candidatus Nealsonbacteria bacterium RIFCSPLOWO2_02_39_8</name>
    <dbReference type="NCBI Taxonomy" id="1801674"/>
    <lineage>
        <taxon>Bacteria</taxon>
        <taxon>Candidatus Nealsoniibacteriota</taxon>
    </lineage>
</organism>
<protein>
    <submittedName>
        <fullName evidence="1">Uncharacterized protein</fullName>
    </submittedName>
</protein>
<name>A0A1G2EIS4_9BACT</name>
<proteinExistence type="predicted"/>
<evidence type="ECO:0000313" key="2">
    <source>
        <dbReference type="Proteomes" id="UP000176216"/>
    </source>
</evidence>
<evidence type="ECO:0000313" key="1">
    <source>
        <dbReference type="EMBL" id="OGZ25128.1"/>
    </source>
</evidence>